<dbReference type="EMBL" id="KF192075">
    <property type="protein sequence ID" value="AGV99281.1"/>
    <property type="molecule type" value="Genomic_DNA"/>
</dbReference>
<dbReference type="Proteomes" id="UP000027383">
    <property type="component" value="Segment"/>
</dbReference>
<dbReference type="KEGG" id="vg:20283776"/>
<dbReference type="RefSeq" id="YP_009055507.1">
    <property type="nucleotide sequence ID" value="NC_024786.1"/>
</dbReference>
<reference evidence="1 2" key="1">
    <citation type="journal article" date="2014" name="Vet. Microbiol.">
        <title>A cocktail of in vitro efficient phages is not a guarantee for in vivo therapeutic results against avian colibacillosis.</title>
        <authorList>
            <person name="Tsonos J."/>
            <person name="Oosterik L.H."/>
            <person name="Tuntufye H.N."/>
            <person name="Klumpp J."/>
            <person name="Butaye P."/>
            <person name="De Greve H."/>
            <person name="Hernalsteens J.P."/>
            <person name="Lavigne R."/>
            <person name="Goddeeris B.M."/>
        </authorList>
    </citation>
    <scope>NUCLEOTIDE SEQUENCE [LARGE SCALE GENOMIC DNA]</scope>
</reference>
<accession>A0A067Y128</accession>
<organism evidence="1 2">
    <name type="scientific">Escherichia phage vB_EcoP_PhAPEC5</name>
    <dbReference type="NCBI Taxonomy" id="1395983"/>
    <lineage>
        <taxon>Viruses</taxon>
        <taxon>Duplodnaviria</taxon>
        <taxon>Heunggongvirae</taxon>
        <taxon>Uroviricota</taxon>
        <taxon>Caudoviricetes</taxon>
        <taxon>Schitoviridae</taxon>
        <taxon>Enquatrovirinae</taxon>
        <taxon>Gamaleyavirus</taxon>
        <taxon>Gamaleyavirus APEC5</taxon>
    </lineage>
</organism>
<proteinExistence type="predicted"/>
<dbReference type="GeneID" id="20283776"/>
<keyword evidence="2" id="KW-1185">Reference proteome</keyword>
<evidence type="ECO:0000313" key="2">
    <source>
        <dbReference type="Proteomes" id="UP000027383"/>
    </source>
</evidence>
<sequence>METLVLWYVFADDTTEHEKEFIDLPSVKKWLDGQRETDFSSIDLCDNNQGLLIIEGWSNIHQYIRENTGDVLPALTA</sequence>
<evidence type="ECO:0000313" key="1">
    <source>
        <dbReference type="EMBL" id="AGV99281.1"/>
    </source>
</evidence>
<gene>
    <name evidence="1" type="ORF">PhAPEC5_1</name>
</gene>
<name>A0A067Y128_9CAUD</name>
<protein>
    <submittedName>
        <fullName evidence="1">Uncharacterized protein</fullName>
    </submittedName>
</protein>